<evidence type="ECO:0000313" key="7">
    <source>
        <dbReference type="EMBL" id="CAH0552223.1"/>
    </source>
</evidence>
<evidence type="ECO:0000256" key="4">
    <source>
        <dbReference type="ARBA" id="ARBA00023065"/>
    </source>
</evidence>
<dbReference type="GO" id="GO:0097401">
    <property type="term" value="P:synaptic vesicle lumen acidification"/>
    <property type="evidence" value="ECO:0007669"/>
    <property type="project" value="TreeGrafter"/>
</dbReference>
<dbReference type="GO" id="GO:0098793">
    <property type="term" value="C:presynapse"/>
    <property type="evidence" value="ECO:0007669"/>
    <property type="project" value="GOC"/>
</dbReference>
<comment type="similarity">
    <text evidence="1 5">Belongs to the V-ATPase G subunit family.</text>
</comment>
<sequence length="124" mass="14668">MASHQTQGIQQLLAAEKRAAEKVAEARKRKTKRIKQARDEAQQEVELYRKERERLFKEYEAKYMGKREDTAAKIDRETEKQIEQLSGNVLQNKDQLIQDLIELVCEVNPEVHPNFHIMRTFNMI</sequence>
<keyword evidence="2 5" id="KW-0813">Transport</keyword>
<name>A0A9P0B0Z9_BRAAE</name>
<dbReference type="Gene3D" id="1.20.5.2950">
    <property type="match status" value="1"/>
</dbReference>
<evidence type="ECO:0000256" key="2">
    <source>
        <dbReference type="ARBA" id="ARBA00022448"/>
    </source>
</evidence>
<evidence type="ECO:0000256" key="5">
    <source>
        <dbReference type="RuleBase" id="RU364019"/>
    </source>
</evidence>
<dbReference type="GO" id="GO:0016887">
    <property type="term" value="F:ATP hydrolysis activity"/>
    <property type="evidence" value="ECO:0007669"/>
    <property type="project" value="TreeGrafter"/>
</dbReference>
<protein>
    <recommendedName>
        <fullName evidence="5">V-type proton ATPase subunit G</fullName>
    </recommendedName>
</protein>
<reference evidence="7" key="1">
    <citation type="submission" date="2021-12" db="EMBL/GenBank/DDBJ databases">
        <authorList>
            <person name="King R."/>
        </authorList>
    </citation>
    <scope>NUCLEOTIDE SEQUENCE</scope>
</reference>
<dbReference type="GO" id="GO:0000221">
    <property type="term" value="C:vacuolar proton-transporting V-type ATPase, V1 domain"/>
    <property type="evidence" value="ECO:0007669"/>
    <property type="project" value="TreeGrafter"/>
</dbReference>
<dbReference type="PANTHER" id="PTHR12713">
    <property type="entry name" value="VACUOLAR ATP SYNTHASE SUBUNIT G"/>
    <property type="match status" value="1"/>
</dbReference>
<dbReference type="AlphaFoldDB" id="A0A9P0B0Z9"/>
<dbReference type="Proteomes" id="UP001154078">
    <property type="component" value="Chromosome 2"/>
</dbReference>
<evidence type="ECO:0000256" key="1">
    <source>
        <dbReference type="ARBA" id="ARBA00010066"/>
    </source>
</evidence>
<dbReference type="GO" id="GO:0046961">
    <property type="term" value="F:proton-transporting ATPase activity, rotational mechanism"/>
    <property type="evidence" value="ECO:0007669"/>
    <property type="project" value="InterPro"/>
</dbReference>
<feature type="region of interest" description="Disordered" evidence="6">
    <location>
        <begin position="21"/>
        <end position="43"/>
    </location>
</feature>
<dbReference type="FunFam" id="1.20.5.2950:FF:000001">
    <property type="entry name" value="V-type proton ATPase subunit G"/>
    <property type="match status" value="1"/>
</dbReference>
<organism evidence="7 8">
    <name type="scientific">Brassicogethes aeneus</name>
    <name type="common">Rape pollen beetle</name>
    <name type="synonym">Meligethes aeneus</name>
    <dbReference type="NCBI Taxonomy" id="1431903"/>
    <lineage>
        <taxon>Eukaryota</taxon>
        <taxon>Metazoa</taxon>
        <taxon>Ecdysozoa</taxon>
        <taxon>Arthropoda</taxon>
        <taxon>Hexapoda</taxon>
        <taxon>Insecta</taxon>
        <taxon>Pterygota</taxon>
        <taxon>Neoptera</taxon>
        <taxon>Endopterygota</taxon>
        <taxon>Coleoptera</taxon>
        <taxon>Polyphaga</taxon>
        <taxon>Cucujiformia</taxon>
        <taxon>Nitidulidae</taxon>
        <taxon>Meligethinae</taxon>
        <taxon>Brassicogethes</taxon>
    </lineage>
</organism>
<gene>
    <name evidence="7" type="ORF">MELIAE_LOCUS4647</name>
</gene>
<comment type="function">
    <text evidence="5">Subunit of the V1 complex of vacuolar(H+)-ATPase (V-ATPase), a multisubunit enzyme composed of a peripheral complex (V1) that hydrolyzes ATP and a membrane integral complex (V0) that translocates protons. V-ATPase is responsible for acidifying and maintaining the pH of intracellular compartments and in some cell types, is targeted to the plasma membrane, where it is responsible for acidifying the extracellular environment.</text>
</comment>
<keyword evidence="3 5" id="KW-0375">Hydrogen ion transport</keyword>
<keyword evidence="4 5" id="KW-0406">Ion transport</keyword>
<evidence type="ECO:0000313" key="8">
    <source>
        <dbReference type="Proteomes" id="UP001154078"/>
    </source>
</evidence>
<dbReference type="Pfam" id="PF03179">
    <property type="entry name" value="V-ATPase_G"/>
    <property type="match status" value="1"/>
</dbReference>
<dbReference type="NCBIfam" id="TIGR01147">
    <property type="entry name" value="V_ATP_synt_G"/>
    <property type="match status" value="1"/>
</dbReference>
<dbReference type="EMBL" id="OV121133">
    <property type="protein sequence ID" value="CAH0552223.1"/>
    <property type="molecule type" value="Genomic_DNA"/>
</dbReference>
<dbReference type="InterPro" id="IPR005124">
    <property type="entry name" value="V-ATPase_G"/>
</dbReference>
<dbReference type="PANTHER" id="PTHR12713:SF11">
    <property type="entry name" value="V-TYPE PROTON ATPASE SUBUNIT G"/>
    <property type="match status" value="1"/>
</dbReference>
<accession>A0A9P0B0Z9</accession>
<keyword evidence="8" id="KW-1185">Reference proteome</keyword>
<dbReference type="OrthoDB" id="250802at2759"/>
<comment type="subunit">
    <text evidence="5">V-ATPase is a heteromultimeric enzyme made up of two complexes: the ATP-hydrolytic V1 complex and the proton translocation V0 complex.</text>
</comment>
<evidence type="ECO:0000256" key="6">
    <source>
        <dbReference type="SAM" id="MobiDB-lite"/>
    </source>
</evidence>
<evidence type="ECO:0000256" key="3">
    <source>
        <dbReference type="ARBA" id="ARBA00022781"/>
    </source>
</evidence>
<proteinExistence type="inferred from homology"/>